<proteinExistence type="predicted"/>
<organism evidence="3 4">
    <name type="scientific">Streptomyces termitum</name>
    <dbReference type="NCBI Taxonomy" id="67368"/>
    <lineage>
        <taxon>Bacteria</taxon>
        <taxon>Bacillati</taxon>
        <taxon>Actinomycetota</taxon>
        <taxon>Actinomycetes</taxon>
        <taxon>Kitasatosporales</taxon>
        <taxon>Streptomycetaceae</taxon>
        <taxon>Streptomyces</taxon>
    </lineage>
</organism>
<feature type="domain" description="Amidohydrolase-related" evidence="2">
    <location>
        <begin position="63"/>
        <end position="444"/>
    </location>
</feature>
<evidence type="ECO:0000259" key="2">
    <source>
        <dbReference type="Pfam" id="PF01979"/>
    </source>
</evidence>
<dbReference type="Gene3D" id="2.30.40.10">
    <property type="entry name" value="Urease, subunit C, domain 1"/>
    <property type="match status" value="1"/>
</dbReference>
<dbReference type="InterPro" id="IPR006680">
    <property type="entry name" value="Amidohydro-rel"/>
</dbReference>
<dbReference type="EMBL" id="BMUL01000013">
    <property type="protein sequence ID" value="GHA97914.1"/>
    <property type="molecule type" value="Genomic_DNA"/>
</dbReference>
<dbReference type="Proteomes" id="UP000644020">
    <property type="component" value="Unassembled WGS sequence"/>
</dbReference>
<gene>
    <name evidence="3" type="primary">mtaD</name>
    <name evidence="3" type="ORF">GCM10010305_46690</name>
</gene>
<reference evidence="3" key="1">
    <citation type="journal article" date="2014" name="Int. J. Syst. Evol. Microbiol.">
        <title>Complete genome sequence of Corynebacterium casei LMG S-19264T (=DSM 44701T), isolated from a smear-ripened cheese.</title>
        <authorList>
            <consortium name="US DOE Joint Genome Institute (JGI-PGF)"/>
            <person name="Walter F."/>
            <person name="Albersmeier A."/>
            <person name="Kalinowski J."/>
            <person name="Ruckert C."/>
        </authorList>
    </citation>
    <scope>NUCLEOTIDE SEQUENCE</scope>
    <source>
        <strain evidence="3">JCM 4518</strain>
    </source>
</reference>
<evidence type="ECO:0000313" key="4">
    <source>
        <dbReference type="Proteomes" id="UP000644020"/>
    </source>
</evidence>
<dbReference type="SUPFAM" id="SSF51338">
    <property type="entry name" value="Composite domain of metallo-dependent hydrolases"/>
    <property type="match status" value="1"/>
</dbReference>
<sequence length="514" mass="55702">MDELLVKGGCLYPADATERVVPDGAVLVRDGVVAAVGPTAEVEAGIEPGRRAGLRTIDARGRMILPGFVNPHWHEMFAMRFPFKGALRDPSDRDDKPVFMALGGDVPQISMIFDSFHGQVDRLTPDEALAIARYSLWTQLRSGVTALGDVGSLNKPEALARAARELGMRLTVSTWASDAVCAPGDSRFRRTRDADDELQRIEKLLIDCEADPEGLVRAWPTAVYGTNMTDELGAGFAELVARFDVPFAAHVGALRNEAEVMLAYHGSTPVRRFADLGLLSERFMAVHCAFADPGERALLIGAGAHISHSPAKYGPAGEASLTETRLFPEFRRAGLDVSLSTDGAAMPIGGMAEAMRAVWQVYNEMYADPTEVLPTDALAMATRIPARGLGQGDRIGSLEPGKQGDLLLVRADDWRYLLNPRPLEGFLALGGSMDVETVVVAGRVLIDDGRAAHLDEEALEAEYLEALGSFTVRCLGVDADAVDARLRQRTEALAARRLDRARSTLLSSDRKERR</sequence>
<keyword evidence="1" id="KW-0378">Hydrolase</keyword>
<dbReference type="Pfam" id="PF01979">
    <property type="entry name" value="Amidohydro_1"/>
    <property type="match status" value="1"/>
</dbReference>
<dbReference type="Gene3D" id="3.20.20.140">
    <property type="entry name" value="Metal-dependent hydrolases"/>
    <property type="match status" value="1"/>
</dbReference>
<name>A0A918T5A3_9ACTN</name>
<dbReference type="PANTHER" id="PTHR43794">
    <property type="entry name" value="AMINOHYDROLASE SSNA-RELATED"/>
    <property type="match status" value="1"/>
</dbReference>
<dbReference type="RefSeq" id="WP_189980582.1">
    <property type="nucleotide sequence ID" value="NZ_BMUL01000013.1"/>
</dbReference>
<dbReference type="InterPro" id="IPR050287">
    <property type="entry name" value="MTA/SAH_deaminase"/>
</dbReference>
<dbReference type="PANTHER" id="PTHR43794:SF11">
    <property type="entry name" value="AMIDOHYDROLASE-RELATED DOMAIN-CONTAINING PROTEIN"/>
    <property type="match status" value="1"/>
</dbReference>
<reference evidence="3" key="2">
    <citation type="submission" date="2020-09" db="EMBL/GenBank/DDBJ databases">
        <authorList>
            <person name="Sun Q."/>
            <person name="Ohkuma M."/>
        </authorList>
    </citation>
    <scope>NUCLEOTIDE SEQUENCE</scope>
    <source>
        <strain evidence="3">JCM 4518</strain>
    </source>
</reference>
<evidence type="ECO:0000313" key="3">
    <source>
        <dbReference type="EMBL" id="GHA97914.1"/>
    </source>
</evidence>
<protein>
    <submittedName>
        <fullName evidence="3">5-methylthioadenosine/S-adenosylhomocysteine deaminase</fullName>
    </submittedName>
</protein>
<dbReference type="AlphaFoldDB" id="A0A918T5A3"/>
<dbReference type="InterPro" id="IPR032466">
    <property type="entry name" value="Metal_Hydrolase"/>
</dbReference>
<evidence type="ECO:0000256" key="1">
    <source>
        <dbReference type="ARBA" id="ARBA00022801"/>
    </source>
</evidence>
<comment type="caution">
    <text evidence="3">The sequence shown here is derived from an EMBL/GenBank/DDBJ whole genome shotgun (WGS) entry which is preliminary data.</text>
</comment>
<dbReference type="SUPFAM" id="SSF51556">
    <property type="entry name" value="Metallo-dependent hydrolases"/>
    <property type="match status" value="1"/>
</dbReference>
<dbReference type="InterPro" id="IPR011059">
    <property type="entry name" value="Metal-dep_hydrolase_composite"/>
</dbReference>
<dbReference type="GO" id="GO:0016810">
    <property type="term" value="F:hydrolase activity, acting on carbon-nitrogen (but not peptide) bonds"/>
    <property type="evidence" value="ECO:0007669"/>
    <property type="project" value="InterPro"/>
</dbReference>
<accession>A0A918T5A3</accession>
<keyword evidence="4" id="KW-1185">Reference proteome</keyword>